<gene>
    <name evidence="4" type="ORF">MERR_LOCUS21994</name>
</gene>
<evidence type="ECO:0000256" key="1">
    <source>
        <dbReference type="ARBA" id="ARBA00011021"/>
    </source>
</evidence>
<reference evidence="4" key="1">
    <citation type="submission" date="2020-01" db="EMBL/GenBank/DDBJ databases">
        <authorList>
            <person name="Mishra B."/>
        </authorList>
    </citation>
    <scope>NUCLEOTIDE SEQUENCE [LARGE SCALE GENOMIC DNA]</scope>
</reference>
<keyword evidence="2" id="KW-0611">Plant defense</keyword>
<organism evidence="4 5">
    <name type="scientific">Microthlaspi erraticum</name>
    <dbReference type="NCBI Taxonomy" id="1685480"/>
    <lineage>
        <taxon>Eukaryota</taxon>
        <taxon>Viridiplantae</taxon>
        <taxon>Streptophyta</taxon>
        <taxon>Embryophyta</taxon>
        <taxon>Tracheophyta</taxon>
        <taxon>Spermatophyta</taxon>
        <taxon>Magnoliopsida</taxon>
        <taxon>eudicotyledons</taxon>
        <taxon>Gunneridae</taxon>
        <taxon>Pentapetalae</taxon>
        <taxon>rosids</taxon>
        <taxon>malvids</taxon>
        <taxon>Brassicales</taxon>
        <taxon>Brassicaceae</taxon>
        <taxon>Coluteocarpeae</taxon>
        <taxon>Microthlaspi</taxon>
    </lineage>
</organism>
<evidence type="ECO:0000256" key="2">
    <source>
        <dbReference type="ARBA" id="ARBA00022821"/>
    </source>
</evidence>
<evidence type="ECO:0000313" key="5">
    <source>
        <dbReference type="Proteomes" id="UP000467841"/>
    </source>
</evidence>
<dbReference type="GO" id="GO:0045087">
    <property type="term" value="P:innate immune response"/>
    <property type="evidence" value="ECO:0007669"/>
    <property type="project" value="InterPro"/>
</dbReference>
<evidence type="ECO:0008006" key="6">
    <source>
        <dbReference type="Google" id="ProtNLM"/>
    </source>
</evidence>
<dbReference type="OrthoDB" id="1113542at2759"/>
<comment type="caution">
    <text evidence="4">The sequence shown here is derived from an EMBL/GenBank/DDBJ whole genome shotgun (WGS) entry which is preliminary data.</text>
</comment>
<comment type="similarity">
    <text evidence="1">Belongs to the brassicaceae elicitor peptide family.</text>
</comment>
<evidence type="ECO:0000256" key="3">
    <source>
        <dbReference type="SAM" id="MobiDB-lite"/>
    </source>
</evidence>
<feature type="compositionally biased region" description="Low complexity" evidence="3">
    <location>
        <begin position="36"/>
        <end position="58"/>
    </location>
</feature>
<proteinExistence type="inferred from homology"/>
<keyword evidence="5" id="KW-1185">Reference proteome</keyword>
<protein>
    <recommendedName>
        <fullName evidence="6">Elicitor peptide 3</fullName>
    </recommendedName>
</protein>
<feature type="region of interest" description="Disordered" evidence="3">
    <location>
        <begin position="36"/>
        <end position="103"/>
    </location>
</feature>
<feature type="compositionally biased region" description="Acidic residues" evidence="3">
    <location>
        <begin position="61"/>
        <end position="76"/>
    </location>
</feature>
<evidence type="ECO:0000313" key="4">
    <source>
        <dbReference type="EMBL" id="CAA7034759.1"/>
    </source>
</evidence>
<dbReference type="InterPro" id="IPR035176">
    <property type="entry name" value="PEP"/>
</dbReference>
<accession>A0A6D2IZW8</accession>
<sequence>MENLRNGEENDSYWIPSMFFDRSSVTIPLLKCFGLESSSSSSPTSSSSSSSCGSLLSSHSEEEDSMEIIKEEEDNTTVEITERRLQKSKPKPNTSSGKGGKVN</sequence>
<dbReference type="Proteomes" id="UP000467841">
    <property type="component" value="Unassembled WGS sequence"/>
</dbReference>
<dbReference type="AlphaFoldDB" id="A0A6D2IZW8"/>
<dbReference type="Pfam" id="PF17232">
    <property type="entry name" value="Pep1_7"/>
    <property type="match status" value="1"/>
</dbReference>
<dbReference type="EMBL" id="CACVBM020001151">
    <property type="protein sequence ID" value="CAA7034759.1"/>
    <property type="molecule type" value="Genomic_DNA"/>
</dbReference>
<name>A0A6D2IZW8_9BRAS</name>